<proteinExistence type="predicted"/>
<comment type="caution">
    <text evidence="1">The sequence shown here is derived from an EMBL/GenBank/DDBJ whole genome shotgun (WGS) entry which is preliminary data.</text>
</comment>
<organism evidence="1 2">
    <name type="scientific">Streptomyces luteolifulvus</name>
    <dbReference type="NCBI Taxonomy" id="2615112"/>
    <lineage>
        <taxon>Bacteria</taxon>
        <taxon>Bacillati</taxon>
        <taxon>Actinomycetota</taxon>
        <taxon>Actinomycetes</taxon>
        <taxon>Kitasatosporales</taxon>
        <taxon>Streptomycetaceae</taxon>
        <taxon>Streptomyces</taxon>
    </lineage>
</organism>
<dbReference type="RefSeq" id="WP_150950652.1">
    <property type="nucleotide sequence ID" value="NZ_VZRB01000014.1"/>
</dbReference>
<evidence type="ECO:0000313" key="1">
    <source>
        <dbReference type="EMBL" id="KAB1144746.1"/>
    </source>
</evidence>
<evidence type="ECO:0000313" key="2">
    <source>
        <dbReference type="Proteomes" id="UP000442707"/>
    </source>
</evidence>
<gene>
    <name evidence="1" type="ORF">F7R91_21165</name>
</gene>
<reference evidence="1 2" key="1">
    <citation type="submission" date="2019-09" db="EMBL/GenBank/DDBJ databases">
        <title>Screening of Novel Bioactive Compounds from Soil-Associated.</title>
        <authorList>
            <person name="Zhao S."/>
        </authorList>
    </citation>
    <scope>NUCLEOTIDE SEQUENCE [LARGE SCALE GENOMIC DNA]</scope>
    <source>
        <strain evidence="1 2">HIT-DPA4</strain>
    </source>
</reference>
<dbReference type="AlphaFoldDB" id="A0A6H9UYW6"/>
<dbReference type="EMBL" id="VZRB01000014">
    <property type="protein sequence ID" value="KAB1144746.1"/>
    <property type="molecule type" value="Genomic_DNA"/>
</dbReference>
<accession>A0A6H9UYW6</accession>
<name>A0A6H9UYW6_9ACTN</name>
<keyword evidence="2" id="KW-1185">Reference proteome</keyword>
<sequence length="162" mass="18140">MIALTATLLAEIIRTRREHTLVLSGLRYNAYLDFMAAAVRANDALHAISTDDQDRTADVATAMRESGLYRARELLLVTGSSEMVFAAESAFRGLLEVRDAVARGLPLNWPDYRPATDGMAQDVWRLRQAARREFDGSPLDLDRLAAIQTPHIAERLRRDSQD</sequence>
<dbReference type="Proteomes" id="UP000442707">
    <property type="component" value="Unassembled WGS sequence"/>
</dbReference>
<protein>
    <submittedName>
        <fullName evidence="1">Uncharacterized protein</fullName>
    </submittedName>
</protein>